<comment type="caution">
    <text evidence="3">The sequence shown here is derived from an EMBL/GenBank/DDBJ whole genome shotgun (WGS) entry which is preliminary data.</text>
</comment>
<dbReference type="EMBL" id="PQXL01000074">
    <property type="protein sequence ID" value="THV52602.1"/>
    <property type="molecule type" value="Genomic_DNA"/>
</dbReference>
<evidence type="ECO:0000313" key="4">
    <source>
        <dbReference type="Proteomes" id="UP000308671"/>
    </source>
</evidence>
<gene>
    <name evidence="3" type="ORF">BGAL_0074g00130</name>
</gene>
<protein>
    <submittedName>
        <fullName evidence="3">Uncharacterized protein</fullName>
    </submittedName>
</protein>
<evidence type="ECO:0000256" key="1">
    <source>
        <dbReference type="SAM" id="MobiDB-lite"/>
    </source>
</evidence>
<organism evidence="3 4">
    <name type="scientific">Botrytis galanthina</name>
    <dbReference type="NCBI Taxonomy" id="278940"/>
    <lineage>
        <taxon>Eukaryota</taxon>
        <taxon>Fungi</taxon>
        <taxon>Dikarya</taxon>
        <taxon>Ascomycota</taxon>
        <taxon>Pezizomycotina</taxon>
        <taxon>Leotiomycetes</taxon>
        <taxon>Helotiales</taxon>
        <taxon>Sclerotiniaceae</taxon>
        <taxon>Botrytis</taxon>
    </lineage>
</organism>
<dbReference type="Proteomes" id="UP000308671">
    <property type="component" value="Unassembled WGS sequence"/>
</dbReference>
<reference evidence="3 4" key="1">
    <citation type="submission" date="2017-12" db="EMBL/GenBank/DDBJ databases">
        <title>Comparative genomics of Botrytis spp.</title>
        <authorList>
            <person name="Valero-Jimenez C.A."/>
            <person name="Tapia P."/>
            <person name="Veloso J."/>
            <person name="Silva-Moreno E."/>
            <person name="Staats M."/>
            <person name="Valdes J.H."/>
            <person name="Van Kan J.A.L."/>
        </authorList>
    </citation>
    <scope>NUCLEOTIDE SEQUENCE [LARGE SCALE GENOMIC DNA]</scope>
    <source>
        <strain evidence="3 4">MUCL435</strain>
    </source>
</reference>
<evidence type="ECO:0000256" key="2">
    <source>
        <dbReference type="SAM" id="SignalP"/>
    </source>
</evidence>
<accession>A0A4S8R6T7</accession>
<keyword evidence="2" id="KW-0732">Signal</keyword>
<sequence>MGGSTASLLFVKLCGFFLNLDPSVDLGANRARQKFANSKAARQMNCVADVRRDILANYVDICTTTPAMKMDVHRWEFWASIFLIRHCADIGLFAEEIFFRKAPDRYARSSLDLINFAYTRDLSHRWLAAALIPSSAGHDMLSPYALEFWIHWEEEAMEATLKDDIVDGDDDDDEDDEDEERET</sequence>
<feature type="signal peptide" evidence="2">
    <location>
        <begin position="1"/>
        <end position="15"/>
    </location>
</feature>
<dbReference type="AlphaFoldDB" id="A0A4S8R6T7"/>
<name>A0A4S8R6T7_9HELO</name>
<feature type="chain" id="PRO_5020585323" evidence="2">
    <location>
        <begin position="16"/>
        <end position="183"/>
    </location>
</feature>
<evidence type="ECO:0000313" key="3">
    <source>
        <dbReference type="EMBL" id="THV52602.1"/>
    </source>
</evidence>
<feature type="region of interest" description="Disordered" evidence="1">
    <location>
        <begin position="162"/>
        <end position="183"/>
    </location>
</feature>
<feature type="compositionally biased region" description="Acidic residues" evidence="1">
    <location>
        <begin position="166"/>
        <end position="183"/>
    </location>
</feature>
<proteinExistence type="predicted"/>
<keyword evidence="4" id="KW-1185">Reference proteome</keyword>